<evidence type="ECO:0000259" key="2">
    <source>
        <dbReference type="Pfam" id="PF01370"/>
    </source>
</evidence>
<sequence>MKLMVTGGAGFIGSHVVERSIARGDDVLLIDNLSTGKRENIPEKATFIPMDVTDEKIRDIIAAEAPDAIIHLAAQVDVQVSLRDPLEDAKVNILGTINLLEACRQSGVKRVIVASSAAVYGDPVRLPVDEDHPLAPANAYGISKHTPEHYLRLYRELYGVVGTALRFANVYGPRQDAGGEGGVVAIFTERLLRGVAPAIYGDGEQTRDFVFVDDIVDAMLQILDAGEDRLRHTVYNVGTGQATSVNALYELIRAQAGVDLAPKMAPARPGDILHSYLDSRRLFDAVGWTPKTALRQGLAQTVASWPSVR</sequence>
<proteinExistence type="inferred from homology"/>
<dbReference type="AlphaFoldDB" id="A0A845LF44"/>
<gene>
    <name evidence="3" type="ORF">GTO89_08450</name>
</gene>
<dbReference type="PANTHER" id="PTHR43000">
    <property type="entry name" value="DTDP-D-GLUCOSE 4,6-DEHYDRATASE-RELATED"/>
    <property type="match status" value="1"/>
</dbReference>
<evidence type="ECO:0000313" key="3">
    <source>
        <dbReference type="EMBL" id="MZP43065.1"/>
    </source>
</evidence>
<dbReference type="PRINTS" id="PR01713">
    <property type="entry name" value="NUCEPIMERASE"/>
</dbReference>
<dbReference type="SUPFAM" id="SSF51735">
    <property type="entry name" value="NAD(P)-binding Rossmann-fold domains"/>
    <property type="match status" value="1"/>
</dbReference>
<dbReference type="Gene3D" id="3.40.50.720">
    <property type="entry name" value="NAD(P)-binding Rossmann-like Domain"/>
    <property type="match status" value="1"/>
</dbReference>
<dbReference type="OrthoDB" id="244102at2"/>
<reference evidence="3 4" key="1">
    <citation type="submission" date="2020-01" db="EMBL/GenBank/DDBJ databases">
        <title>Whole genome sequence of Heliobacterium gestii DSM 11169.</title>
        <authorList>
            <person name="Kyndt J.A."/>
            <person name="Meyer T.E."/>
        </authorList>
    </citation>
    <scope>NUCLEOTIDE SEQUENCE [LARGE SCALE GENOMIC DNA]</scope>
    <source>
        <strain evidence="3 4">DSM 11169</strain>
    </source>
</reference>
<comment type="similarity">
    <text evidence="1">Belongs to the NAD(P)-dependent epimerase/dehydratase family.</text>
</comment>
<dbReference type="InterPro" id="IPR036291">
    <property type="entry name" value="NAD(P)-bd_dom_sf"/>
</dbReference>
<evidence type="ECO:0000256" key="1">
    <source>
        <dbReference type="ARBA" id="ARBA00007637"/>
    </source>
</evidence>
<evidence type="ECO:0000313" key="4">
    <source>
        <dbReference type="Proteomes" id="UP000471031"/>
    </source>
</evidence>
<keyword evidence="4" id="KW-1185">Reference proteome</keyword>
<dbReference type="Proteomes" id="UP000471031">
    <property type="component" value="Unassembled WGS sequence"/>
</dbReference>
<accession>A0A845LF44</accession>
<name>A0A845LF44_HELGE</name>
<dbReference type="Pfam" id="PF01370">
    <property type="entry name" value="Epimerase"/>
    <property type="match status" value="1"/>
</dbReference>
<dbReference type="EMBL" id="WXEX01000006">
    <property type="protein sequence ID" value="MZP43065.1"/>
    <property type="molecule type" value="Genomic_DNA"/>
</dbReference>
<protein>
    <submittedName>
        <fullName evidence="3">NAD-dependent epimerase/dehydratase family protein</fullName>
    </submittedName>
</protein>
<feature type="domain" description="NAD-dependent epimerase/dehydratase" evidence="2">
    <location>
        <begin position="4"/>
        <end position="238"/>
    </location>
</feature>
<dbReference type="InterPro" id="IPR001509">
    <property type="entry name" value="Epimerase_deHydtase"/>
</dbReference>
<organism evidence="3 4">
    <name type="scientific">Heliomicrobium gestii</name>
    <name type="common">Heliobacterium gestii</name>
    <dbReference type="NCBI Taxonomy" id="2699"/>
    <lineage>
        <taxon>Bacteria</taxon>
        <taxon>Bacillati</taxon>
        <taxon>Bacillota</taxon>
        <taxon>Clostridia</taxon>
        <taxon>Eubacteriales</taxon>
        <taxon>Heliobacteriaceae</taxon>
        <taxon>Heliomicrobium</taxon>
    </lineage>
</organism>
<dbReference type="Gene3D" id="3.90.25.10">
    <property type="entry name" value="UDP-galactose 4-epimerase, domain 1"/>
    <property type="match status" value="1"/>
</dbReference>
<dbReference type="CDD" id="cd05256">
    <property type="entry name" value="UDP_AE_SDR_e"/>
    <property type="match status" value="1"/>
</dbReference>
<comment type="caution">
    <text evidence="3">The sequence shown here is derived from an EMBL/GenBank/DDBJ whole genome shotgun (WGS) entry which is preliminary data.</text>
</comment>